<feature type="domain" description="DinB-like" evidence="5">
    <location>
        <begin position="30"/>
        <end position="164"/>
    </location>
</feature>
<keyword evidence="7" id="KW-1185">Reference proteome</keyword>
<evidence type="ECO:0000259" key="4">
    <source>
        <dbReference type="Pfam" id="PF03781"/>
    </source>
</evidence>
<proteinExistence type="predicted"/>
<comment type="pathway">
    <text evidence="3">Amino-acid biosynthesis; ergothioneine biosynthesis.</text>
</comment>
<keyword evidence="2" id="KW-0408">Iron</keyword>
<dbReference type="InterPro" id="IPR034660">
    <property type="entry name" value="DinB/YfiT-like"/>
</dbReference>
<dbReference type="EMBL" id="AM902716">
    <property type="protein sequence ID" value="CAP43058.1"/>
    <property type="molecule type" value="Genomic_DNA"/>
</dbReference>
<evidence type="ECO:0000256" key="3">
    <source>
        <dbReference type="ARBA" id="ARBA00037882"/>
    </source>
</evidence>
<evidence type="ECO:0000313" key="6">
    <source>
        <dbReference type="EMBL" id="CAP43058.1"/>
    </source>
</evidence>
<dbReference type="Gene3D" id="3.90.1580.10">
    <property type="entry name" value="paralog of FGE (formylglycine-generating enzyme)"/>
    <property type="match status" value="1"/>
</dbReference>
<dbReference type="InterPro" id="IPR051043">
    <property type="entry name" value="Sulfatase_Mod_Factor_Kinase"/>
</dbReference>
<dbReference type="GO" id="GO:0052699">
    <property type="term" value="P:ergothioneine biosynthetic process"/>
    <property type="evidence" value="ECO:0007669"/>
    <property type="project" value="InterPro"/>
</dbReference>
<dbReference type="InterPro" id="IPR024775">
    <property type="entry name" value="DinB-like"/>
</dbReference>
<evidence type="ECO:0000256" key="1">
    <source>
        <dbReference type="ARBA" id="ARBA00023002"/>
    </source>
</evidence>
<sequence length="439" mass="49485">MPSDTTTACPCLLTRPAPHLDADASLAQRYERVRGQTRALAEPLSPEDCQVQSMPDCSPVKWHLAHTTWFFETFILARFLPGHPPFHPQYRMLFNSYYNAIGDRHPRPQRGMLSRPPLADILRYREYVDAAMAGLLAGAPDADPAFAQLVELGLNHEQQHQELILTDIKHALSLNPLKPAYAPGRRDALPAATPAGWTRYAGGCVRIGHEPPGFAFDNEGPAHEVLLRPFHLADRLVTQGEYREFMRDGGYRRPELWLSLGWDRVCAEQWRAPLYWEGQKDDWQVFTLHGMQPLDPHAPVTHVSYYEADAYARWARVRLPREAEWEHAALARPAPAHANLLEHGHLHPRAAPQRPPAGGPVQLYGDAWEWTSSAYDAYPGYAPPAGAVGEYNGKFMCNQYVLRGGSCATPADHIRATYRNFFPPEARWQFSGIRLARDA</sequence>
<dbReference type="SUPFAM" id="SSF56436">
    <property type="entry name" value="C-type lectin-like"/>
    <property type="match status" value="1"/>
</dbReference>
<dbReference type="KEGG" id="bpt:Bpet2716"/>
<keyword evidence="1" id="KW-0560">Oxidoreductase</keyword>
<name>A9IQH6_BORPD</name>
<dbReference type="InterPro" id="IPR016187">
    <property type="entry name" value="CTDL_fold"/>
</dbReference>
<evidence type="ECO:0008006" key="8">
    <source>
        <dbReference type="Google" id="ProtNLM"/>
    </source>
</evidence>
<dbReference type="AlphaFoldDB" id="A9IQH6"/>
<dbReference type="Gene3D" id="1.20.120.450">
    <property type="entry name" value="dinb family like domain"/>
    <property type="match status" value="1"/>
</dbReference>
<dbReference type="NCBIfam" id="TIGR03440">
    <property type="entry name" value="egtB_TIGR03440"/>
    <property type="match status" value="1"/>
</dbReference>
<reference evidence="6 7" key="1">
    <citation type="journal article" date="2008" name="BMC Genomics">
        <title>The missing link: Bordetella petrii is endowed with both the metabolic versatility of environmental bacteria and virulence traits of pathogenic Bordetellae.</title>
        <authorList>
            <person name="Gross R."/>
            <person name="Guzman C.A."/>
            <person name="Sebaihia M."/>
            <person name="Martins Dos Santos V.A."/>
            <person name="Pieper D.H."/>
            <person name="Koebnik R."/>
            <person name="Lechner M."/>
            <person name="Bartels D."/>
            <person name="Buhrmester J."/>
            <person name="Choudhuri J.V."/>
            <person name="Ebensen T."/>
            <person name="Gaigalat L."/>
            <person name="Herrmann S."/>
            <person name="Khachane A.N."/>
            <person name="Larisch C."/>
            <person name="Link S."/>
            <person name="Linke B."/>
            <person name="Meyer F."/>
            <person name="Mormann S."/>
            <person name="Nakunst D."/>
            <person name="Rueckert C."/>
            <person name="Schneiker-Bekel S."/>
            <person name="Schulze K."/>
            <person name="Vorhoelter F.J."/>
            <person name="Yevsa T."/>
            <person name="Engle J.T."/>
            <person name="Goldman W.E."/>
            <person name="Puehler A."/>
            <person name="Goebel U.B."/>
            <person name="Goesmann A."/>
            <person name="Bloecker H."/>
            <person name="Kaiser O."/>
            <person name="Martinez-Arias R."/>
        </authorList>
    </citation>
    <scope>NUCLEOTIDE SEQUENCE [LARGE SCALE GENOMIC DNA]</scope>
    <source>
        <strain evidence="7">ATCC BAA-461 / DSM 12804 / CCUG 43448 / CIP 107267 / Se-1111R</strain>
    </source>
</reference>
<protein>
    <recommendedName>
        <fullName evidence="8">Ergothioneine biosynthesis protein EgtB</fullName>
    </recommendedName>
</protein>
<gene>
    <name evidence="6" type="ordered locus">Bpet2716</name>
</gene>
<dbReference type="Proteomes" id="UP000001225">
    <property type="component" value="Chromosome"/>
</dbReference>
<dbReference type="Pfam" id="PF03781">
    <property type="entry name" value="FGE-sulfatase"/>
    <property type="match status" value="1"/>
</dbReference>
<organism evidence="6 7">
    <name type="scientific">Bordetella petrii (strain ATCC BAA-461 / DSM 12804 / CCUG 43448 / CIP 107267 / Se-1111R)</name>
    <dbReference type="NCBI Taxonomy" id="340100"/>
    <lineage>
        <taxon>Bacteria</taxon>
        <taxon>Pseudomonadati</taxon>
        <taxon>Pseudomonadota</taxon>
        <taxon>Betaproteobacteria</taxon>
        <taxon>Burkholderiales</taxon>
        <taxon>Alcaligenaceae</taxon>
        <taxon>Bordetella</taxon>
    </lineage>
</organism>
<dbReference type="InterPro" id="IPR042095">
    <property type="entry name" value="SUMF_sf"/>
</dbReference>
<dbReference type="InterPro" id="IPR005532">
    <property type="entry name" value="SUMF_dom"/>
</dbReference>
<evidence type="ECO:0000256" key="2">
    <source>
        <dbReference type="ARBA" id="ARBA00023004"/>
    </source>
</evidence>
<evidence type="ECO:0000313" key="7">
    <source>
        <dbReference type="Proteomes" id="UP000001225"/>
    </source>
</evidence>
<evidence type="ECO:0000259" key="5">
    <source>
        <dbReference type="Pfam" id="PF12867"/>
    </source>
</evidence>
<dbReference type="eggNOG" id="COG1262">
    <property type="taxonomic scope" value="Bacteria"/>
</dbReference>
<dbReference type="PANTHER" id="PTHR23150:SF36">
    <property type="entry name" value="HERCYNINE OXYGENASE"/>
    <property type="match status" value="1"/>
</dbReference>
<dbReference type="InterPro" id="IPR017806">
    <property type="entry name" value="EgtB"/>
</dbReference>
<dbReference type="SUPFAM" id="SSF109854">
    <property type="entry name" value="DinB/YfiT-like putative metalloenzymes"/>
    <property type="match status" value="1"/>
</dbReference>
<dbReference type="STRING" id="94624.Bpet2716"/>
<feature type="domain" description="Sulfatase-modifying factor enzyme-like" evidence="4">
    <location>
        <begin position="197"/>
        <end position="437"/>
    </location>
</feature>
<accession>A9IQH6</accession>
<dbReference type="PANTHER" id="PTHR23150">
    <property type="entry name" value="SULFATASE MODIFYING FACTOR 1, 2"/>
    <property type="match status" value="1"/>
</dbReference>
<dbReference type="Pfam" id="PF12867">
    <property type="entry name" value="DinB_2"/>
    <property type="match status" value="1"/>
</dbReference>